<name>I2FVK3_USTHO</name>
<evidence type="ECO:0000313" key="1">
    <source>
        <dbReference type="EMBL" id="CCF50946.1"/>
    </source>
</evidence>
<sequence length="138" mass="15115">MAHCYQMKPTPPDMEYLGDGAPGRQPLGAHQAEHAHLTVANGYGLGFVCANDQLTDPTTSEDWVSAMADLWCLPNRSLALPILWVLFVYLDHHDKLHLEHCPHESVTAPGEHLGPTFDRWWVCPSLGGHSAPVGDGNV</sequence>
<dbReference type="AlphaFoldDB" id="I2FVK3"/>
<protein>
    <submittedName>
        <fullName evidence="1">Uncharacterized protein</fullName>
    </submittedName>
</protein>
<gene>
    <name evidence="1" type="ORF">UHOR_06848</name>
</gene>
<dbReference type="EMBL" id="CAGI01000159">
    <property type="protein sequence ID" value="CCF50946.1"/>
    <property type="molecule type" value="Genomic_DNA"/>
</dbReference>
<comment type="caution">
    <text evidence="1">The sequence shown here is derived from an EMBL/GenBank/DDBJ whole genome shotgun (WGS) entry which is preliminary data.</text>
</comment>
<organism evidence="1 2">
    <name type="scientific">Ustilago hordei</name>
    <name type="common">Barley covered smut fungus</name>
    <dbReference type="NCBI Taxonomy" id="120017"/>
    <lineage>
        <taxon>Eukaryota</taxon>
        <taxon>Fungi</taxon>
        <taxon>Dikarya</taxon>
        <taxon>Basidiomycota</taxon>
        <taxon>Ustilaginomycotina</taxon>
        <taxon>Ustilaginomycetes</taxon>
        <taxon>Ustilaginales</taxon>
        <taxon>Ustilaginaceae</taxon>
        <taxon>Ustilago</taxon>
    </lineage>
</organism>
<proteinExistence type="predicted"/>
<reference evidence="1 2" key="1">
    <citation type="journal article" date="2012" name="Plant Cell">
        <title>Genome comparison of barley and maize smut fungi reveals targeted loss of RNA silencing components and species-specific presence of transposable elements.</title>
        <authorList>
            <person name="Laurie J.D."/>
            <person name="Ali S."/>
            <person name="Linning R."/>
            <person name="Mannhaupt G."/>
            <person name="Wong P."/>
            <person name="Gueldener U."/>
            <person name="Muensterkoetter M."/>
            <person name="Moore R."/>
            <person name="Kahmann R."/>
            <person name="Bakkeren G."/>
            <person name="Schirawski J."/>
        </authorList>
    </citation>
    <scope>NUCLEOTIDE SEQUENCE [LARGE SCALE GENOMIC DNA]</scope>
    <source>
        <strain evidence="2">Uh4875-4</strain>
    </source>
</reference>
<keyword evidence="2" id="KW-1185">Reference proteome</keyword>
<evidence type="ECO:0000313" key="2">
    <source>
        <dbReference type="Proteomes" id="UP000006174"/>
    </source>
</evidence>
<dbReference type="HOGENOM" id="CLU_1856784_0_0_1"/>
<accession>I2FVK3</accession>
<dbReference type="Proteomes" id="UP000006174">
    <property type="component" value="Unassembled WGS sequence"/>
</dbReference>